<feature type="active site" description="Nucleophile" evidence="4">
    <location>
        <position position="373"/>
    </location>
</feature>
<dbReference type="InterPro" id="IPR012340">
    <property type="entry name" value="NA-bd_OB-fold"/>
</dbReference>
<evidence type="ECO:0000256" key="3">
    <source>
        <dbReference type="ARBA" id="ARBA00022691"/>
    </source>
</evidence>
<dbReference type="GO" id="GO:0070475">
    <property type="term" value="P:rRNA base methylation"/>
    <property type="evidence" value="ECO:0007669"/>
    <property type="project" value="TreeGrafter"/>
</dbReference>
<sequence length="416" mass="46627">MEINSSILKLRVQNISPGGAFSSEVCEGPGDLIGMKAFVRYVAPGELVHAKVIRKKKTYLDALLIDLVEASPERISPRCHLFGHCGGCDLQHLPISSQRHYKKKMIEDFLAIQGGSSEKVDVGLIDATLPDYSYRRRVTFHIDKKSTIGYYQQNSHDIIQTLQCPIATKPLNNAISLLHELPFTKPGSIHSISIEEAAEVVCLVFRMNEPVLPFPDHSIASLEEMNYGLQIEYNNQIVYRSAKLPPFVALAHFSQVNEMANEAMVSYVCSLVESREVCDLYAGSGNFALPLARKGCKVEAVELDQLLVGVGKRLAKQEGLDKLVRFHQQKCEDFAPNLPSGYTVILDPPREGAYHVIKYCRPERSPRIIYVSCSLPELIRDLEILRRSGYKLLTTTFIDMFPQTHHVETVNLLEAS</sequence>
<feature type="binding site" evidence="4">
    <location>
        <position position="281"/>
    </location>
    <ligand>
        <name>S-adenosyl-L-methionine</name>
        <dbReference type="ChEBI" id="CHEBI:59789"/>
    </ligand>
</feature>
<dbReference type="EMBL" id="JAAZON010000480">
    <property type="protein sequence ID" value="NMC63598.1"/>
    <property type="molecule type" value="Genomic_DNA"/>
</dbReference>
<evidence type="ECO:0000256" key="1">
    <source>
        <dbReference type="ARBA" id="ARBA00022603"/>
    </source>
</evidence>
<dbReference type="GO" id="GO:0070041">
    <property type="term" value="F:rRNA (uridine-C5-)-methyltransferase activity"/>
    <property type="evidence" value="ECO:0007669"/>
    <property type="project" value="TreeGrafter"/>
</dbReference>
<dbReference type="PROSITE" id="PS01231">
    <property type="entry name" value="TRMA_2"/>
    <property type="match status" value="1"/>
</dbReference>
<evidence type="ECO:0000313" key="5">
    <source>
        <dbReference type="EMBL" id="NMC63598.1"/>
    </source>
</evidence>
<feature type="binding site" evidence="4">
    <location>
        <position position="255"/>
    </location>
    <ligand>
        <name>S-adenosyl-L-methionine</name>
        <dbReference type="ChEBI" id="CHEBI:59789"/>
    </ligand>
</feature>
<accession>A0A7X9IJZ5</accession>
<dbReference type="Proteomes" id="UP000524246">
    <property type="component" value="Unassembled WGS sequence"/>
</dbReference>
<proteinExistence type="inferred from homology"/>
<dbReference type="PANTHER" id="PTHR11061:SF30">
    <property type="entry name" value="TRNA (URACIL(54)-C(5))-METHYLTRANSFERASE"/>
    <property type="match status" value="1"/>
</dbReference>
<feature type="binding site" evidence="4">
    <location>
        <position position="347"/>
    </location>
    <ligand>
        <name>S-adenosyl-L-methionine</name>
        <dbReference type="ChEBI" id="CHEBI:59789"/>
    </ligand>
</feature>
<dbReference type="PANTHER" id="PTHR11061">
    <property type="entry name" value="RNA M5U METHYLTRANSFERASE"/>
    <property type="match status" value="1"/>
</dbReference>
<protein>
    <submittedName>
        <fullName evidence="5">Class I SAM-dependent RNA methyltransferase</fullName>
    </submittedName>
</protein>
<dbReference type="InterPro" id="IPR010280">
    <property type="entry name" value="U5_MeTrfase_fam"/>
</dbReference>
<dbReference type="Pfam" id="PF05958">
    <property type="entry name" value="tRNA_U5-meth_tr"/>
    <property type="match status" value="1"/>
</dbReference>
<dbReference type="SUPFAM" id="SSF53335">
    <property type="entry name" value="S-adenosyl-L-methionine-dependent methyltransferases"/>
    <property type="match status" value="1"/>
</dbReference>
<evidence type="ECO:0000313" key="6">
    <source>
        <dbReference type="Proteomes" id="UP000524246"/>
    </source>
</evidence>
<dbReference type="AlphaFoldDB" id="A0A7X9IJZ5"/>
<feature type="binding site" evidence="4">
    <location>
        <position position="302"/>
    </location>
    <ligand>
        <name>S-adenosyl-L-methionine</name>
        <dbReference type="ChEBI" id="CHEBI:59789"/>
    </ligand>
</feature>
<organism evidence="5 6">
    <name type="scientific">SAR324 cluster bacterium</name>
    <dbReference type="NCBI Taxonomy" id="2024889"/>
    <lineage>
        <taxon>Bacteria</taxon>
        <taxon>Deltaproteobacteria</taxon>
        <taxon>SAR324 cluster</taxon>
    </lineage>
</organism>
<evidence type="ECO:0000256" key="2">
    <source>
        <dbReference type="ARBA" id="ARBA00022679"/>
    </source>
</evidence>
<keyword evidence="3 4" id="KW-0949">S-adenosyl-L-methionine</keyword>
<dbReference type="Gene3D" id="3.40.50.150">
    <property type="entry name" value="Vaccinia Virus protein VP39"/>
    <property type="match status" value="1"/>
</dbReference>
<comment type="caution">
    <text evidence="5">The sequence shown here is derived from an EMBL/GenBank/DDBJ whole genome shotgun (WGS) entry which is preliminary data.</text>
</comment>
<reference evidence="5 6" key="1">
    <citation type="journal article" date="2020" name="Biotechnol. Biofuels">
        <title>New insights from the biogas microbiome by comprehensive genome-resolved metagenomics of nearly 1600 species originating from multiple anaerobic digesters.</title>
        <authorList>
            <person name="Campanaro S."/>
            <person name="Treu L."/>
            <person name="Rodriguez-R L.M."/>
            <person name="Kovalovszki A."/>
            <person name="Ziels R.M."/>
            <person name="Maus I."/>
            <person name="Zhu X."/>
            <person name="Kougias P.G."/>
            <person name="Basile A."/>
            <person name="Luo G."/>
            <person name="Schluter A."/>
            <person name="Konstantinidis K.T."/>
            <person name="Angelidaki I."/>
        </authorList>
    </citation>
    <scope>NUCLEOTIDE SEQUENCE [LARGE SCALE GENOMIC DNA]</scope>
    <source>
        <strain evidence="5">AS27yjCOA_65</strain>
    </source>
</reference>
<dbReference type="PROSITE" id="PS51687">
    <property type="entry name" value="SAM_MT_RNA_M5U"/>
    <property type="match status" value="1"/>
</dbReference>
<dbReference type="Gene3D" id="2.40.50.1070">
    <property type="match status" value="1"/>
</dbReference>
<evidence type="ECO:0000256" key="4">
    <source>
        <dbReference type="PROSITE-ProRule" id="PRU01024"/>
    </source>
</evidence>
<dbReference type="Gene3D" id="2.40.50.140">
    <property type="entry name" value="Nucleic acid-binding proteins"/>
    <property type="match status" value="1"/>
</dbReference>
<gene>
    <name evidence="5" type="ORF">GYA55_10590</name>
</gene>
<dbReference type="InterPro" id="IPR030391">
    <property type="entry name" value="MeTrfase_TrmA_CS"/>
</dbReference>
<comment type="similarity">
    <text evidence="4">Belongs to the class I-like SAM-binding methyltransferase superfamily. RNA M5U methyltransferase family.</text>
</comment>
<dbReference type="InterPro" id="IPR029063">
    <property type="entry name" value="SAM-dependent_MTases_sf"/>
</dbReference>
<keyword evidence="1 4" id="KW-0489">Methyltransferase</keyword>
<keyword evidence="2 4" id="KW-0808">Transferase</keyword>
<name>A0A7X9IJZ5_9DELT</name>
<dbReference type="CDD" id="cd02440">
    <property type="entry name" value="AdoMet_MTases"/>
    <property type="match status" value="1"/>
</dbReference>